<sequence length="106" mass="11271">MHKVVPDPPPTCTLQRTASATFGSCEGSHDPLFSVRPGINAEDALIHLSILLRSAYATNAKACEVVDNQTLSVLWSTRTSIEMALGLVEALLDGIDVQPSHSLQSG</sequence>
<dbReference type="AlphaFoldDB" id="A0A6I5RV05"/>
<gene>
    <name evidence="1" type="ORF">G3O07_20440</name>
</gene>
<evidence type="ECO:0000313" key="1">
    <source>
        <dbReference type="EMBL" id="NES11575.1"/>
    </source>
</evidence>
<proteinExistence type="predicted"/>
<accession>A0A6I5RV05</accession>
<dbReference type="EMBL" id="JAAHBT010000276">
    <property type="protein sequence ID" value="NES11575.1"/>
    <property type="molecule type" value="Genomic_DNA"/>
</dbReference>
<keyword evidence="2" id="KW-1185">Reference proteome</keyword>
<name>A0A6I5RV05_9PSED</name>
<evidence type="ECO:0000313" key="2">
    <source>
        <dbReference type="Proteomes" id="UP000471751"/>
    </source>
</evidence>
<dbReference type="RefSeq" id="WP_163939304.1">
    <property type="nucleotide sequence ID" value="NZ_BMQU01000009.1"/>
</dbReference>
<organism evidence="1 2">
    <name type="scientific">Pseudomonas laurentiana</name>
    <dbReference type="NCBI Taxonomy" id="2364649"/>
    <lineage>
        <taxon>Bacteria</taxon>
        <taxon>Pseudomonadati</taxon>
        <taxon>Pseudomonadota</taxon>
        <taxon>Gammaproteobacteria</taxon>
        <taxon>Pseudomonadales</taxon>
        <taxon>Pseudomonadaceae</taxon>
        <taxon>Pseudomonas</taxon>
    </lineage>
</organism>
<dbReference type="Proteomes" id="UP000471751">
    <property type="component" value="Unassembled WGS sequence"/>
</dbReference>
<comment type="caution">
    <text evidence="1">The sequence shown here is derived from an EMBL/GenBank/DDBJ whole genome shotgun (WGS) entry which is preliminary data.</text>
</comment>
<protein>
    <submittedName>
        <fullName evidence="1">DUF3077 domain-containing protein</fullName>
    </submittedName>
</protein>
<reference evidence="1 2" key="1">
    <citation type="submission" date="2020-02" db="EMBL/GenBank/DDBJ databases">
        <title>Broccoli isolated Pseudomonas sp.</title>
        <authorList>
            <person name="Fujikawa T."/>
            <person name="Sawada H."/>
        </authorList>
    </citation>
    <scope>NUCLEOTIDE SEQUENCE [LARGE SCALE GENOMIC DNA]</scope>
    <source>
        <strain evidence="1 2">JCM 32154</strain>
    </source>
</reference>